<accession>A0A139PKK9</accession>
<dbReference type="Proteomes" id="UP000070458">
    <property type="component" value="Unassembled WGS sequence"/>
</dbReference>
<evidence type="ECO:0000313" key="1">
    <source>
        <dbReference type="EMBL" id="KXT90766.1"/>
    </source>
</evidence>
<proteinExistence type="predicted"/>
<comment type="caution">
    <text evidence="1">The sequence shown here is derived from an EMBL/GenBank/DDBJ whole genome shotgun (WGS) entry which is preliminary data.</text>
</comment>
<protein>
    <submittedName>
        <fullName evidence="1">Putative phage protein</fullName>
    </submittedName>
</protein>
<organism evidence="1 2">
    <name type="scientific">Streptococcus mitis</name>
    <dbReference type="NCBI Taxonomy" id="28037"/>
    <lineage>
        <taxon>Bacteria</taxon>
        <taxon>Bacillati</taxon>
        <taxon>Bacillota</taxon>
        <taxon>Bacilli</taxon>
        <taxon>Lactobacillales</taxon>
        <taxon>Streptococcaceae</taxon>
        <taxon>Streptococcus</taxon>
        <taxon>Streptococcus mitis group</taxon>
    </lineage>
</organism>
<gene>
    <name evidence="1" type="ORF">SMIDD26_01925</name>
</gene>
<evidence type="ECO:0000313" key="2">
    <source>
        <dbReference type="Proteomes" id="UP000070458"/>
    </source>
</evidence>
<dbReference type="EMBL" id="LQOD01000437">
    <property type="protein sequence ID" value="KXT90766.1"/>
    <property type="molecule type" value="Genomic_DNA"/>
</dbReference>
<reference evidence="1 2" key="1">
    <citation type="submission" date="2016-01" db="EMBL/GenBank/DDBJ databases">
        <title>Highly variable Streptococcus oralis are common among viridans streptococci isolated from primates.</title>
        <authorList>
            <person name="Denapaite D."/>
            <person name="Rieger M."/>
            <person name="Koendgen S."/>
            <person name="Brueckner R."/>
            <person name="Ochigava I."/>
            <person name="Kappeler P."/>
            <person name="Maetz-Rensing K."/>
            <person name="Leendertz F."/>
            <person name="Hakenbeck R."/>
        </authorList>
    </citation>
    <scope>NUCLEOTIDE SEQUENCE [LARGE SCALE GENOMIC DNA]</scope>
    <source>
        <strain evidence="1 2">DD26</strain>
    </source>
</reference>
<dbReference type="OrthoDB" id="2223808at2"/>
<sequence length="75" mass="8936">MLNLYFVYNGHCKFYLGTFDTVDDLIEQMEDHQWAFSGITRPKFKKYIGKDDVRFDYGAVDCYYLATKSTCREPR</sequence>
<dbReference type="AlphaFoldDB" id="A0A139PKK9"/>
<name>A0A139PKK9_STRMT</name>
<dbReference type="RefSeq" id="WP_061440045.1">
    <property type="nucleotide sequence ID" value="NZ_KQ970293.1"/>
</dbReference>
<dbReference type="PATRIC" id="fig|28037.233.peg.2260"/>